<dbReference type="EMBL" id="GL436997">
    <property type="protein sequence ID" value="EFN71279.1"/>
    <property type="molecule type" value="Genomic_DNA"/>
</dbReference>
<keyword evidence="2" id="KW-1185">Reference proteome</keyword>
<dbReference type="InParanoid" id="E2A5L1"/>
<feature type="non-terminal residue" evidence="1">
    <location>
        <position position="53"/>
    </location>
</feature>
<feature type="non-terminal residue" evidence="1">
    <location>
        <position position="1"/>
    </location>
</feature>
<evidence type="ECO:0000313" key="2">
    <source>
        <dbReference type="Proteomes" id="UP000000311"/>
    </source>
</evidence>
<protein>
    <submittedName>
        <fullName evidence="1">Uncharacterized protein</fullName>
    </submittedName>
</protein>
<proteinExistence type="predicted"/>
<evidence type="ECO:0000313" key="1">
    <source>
        <dbReference type="EMBL" id="EFN71279.1"/>
    </source>
</evidence>
<accession>E2A5L1</accession>
<name>E2A5L1_CAMFO</name>
<reference evidence="1 2" key="1">
    <citation type="journal article" date="2010" name="Science">
        <title>Genomic comparison of the ants Camponotus floridanus and Harpegnathos saltator.</title>
        <authorList>
            <person name="Bonasio R."/>
            <person name="Zhang G."/>
            <person name="Ye C."/>
            <person name="Mutti N.S."/>
            <person name="Fang X."/>
            <person name="Qin N."/>
            <person name="Donahue G."/>
            <person name="Yang P."/>
            <person name="Li Q."/>
            <person name="Li C."/>
            <person name="Zhang P."/>
            <person name="Huang Z."/>
            <person name="Berger S.L."/>
            <person name="Reinberg D."/>
            <person name="Wang J."/>
            <person name="Liebig J."/>
        </authorList>
    </citation>
    <scope>NUCLEOTIDE SEQUENCE [LARGE SCALE GENOMIC DNA]</scope>
    <source>
        <strain evidence="2">C129</strain>
    </source>
</reference>
<organism evidence="2">
    <name type="scientific">Camponotus floridanus</name>
    <name type="common">Florida carpenter ant</name>
    <dbReference type="NCBI Taxonomy" id="104421"/>
    <lineage>
        <taxon>Eukaryota</taxon>
        <taxon>Metazoa</taxon>
        <taxon>Ecdysozoa</taxon>
        <taxon>Arthropoda</taxon>
        <taxon>Hexapoda</taxon>
        <taxon>Insecta</taxon>
        <taxon>Pterygota</taxon>
        <taxon>Neoptera</taxon>
        <taxon>Endopterygota</taxon>
        <taxon>Hymenoptera</taxon>
        <taxon>Apocrita</taxon>
        <taxon>Aculeata</taxon>
        <taxon>Formicoidea</taxon>
        <taxon>Formicidae</taxon>
        <taxon>Formicinae</taxon>
        <taxon>Camponotus</taxon>
    </lineage>
</organism>
<dbReference type="AlphaFoldDB" id="E2A5L1"/>
<dbReference type="Proteomes" id="UP000000311">
    <property type="component" value="Unassembled WGS sequence"/>
</dbReference>
<gene>
    <name evidence="1" type="ORF">EAG_11518</name>
</gene>
<sequence length="53" mass="6399">LVTEVYKTKPESIQELIQRIRDEIDLILFEKNRRATSAFYQRLEYCQEVNGNH</sequence>